<feature type="compositionally biased region" description="Polar residues" evidence="6">
    <location>
        <begin position="597"/>
        <end position="606"/>
    </location>
</feature>
<keyword evidence="4" id="KW-1015">Disulfide bond</keyword>
<evidence type="ECO:0000313" key="10">
    <source>
        <dbReference type="Proteomes" id="UP000299102"/>
    </source>
</evidence>
<dbReference type="Proteomes" id="UP000299102">
    <property type="component" value="Unassembled WGS sequence"/>
</dbReference>
<evidence type="ECO:0000256" key="1">
    <source>
        <dbReference type="ARBA" id="ARBA00022669"/>
    </source>
</evidence>
<dbReference type="Gene3D" id="2.170.140.10">
    <property type="entry name" value="Chitin binding domain"/>
    <property type="match status" value="9"/>
</dbReference>
<feature type="signal peptide" evidence="7">
    <location>
        <begin position="1"/>
        <end position="19"/>
    </location>
</feature>
<dbReference type="STRING" id="151549.A0A4C1ZKB9"/>
<evidence type="ECO:0000256" key="2">
    <source>
        <dbReference type="ARBA" id="ARBA00022729"/>
    </source>
</evidence>
<feature type="region of interest" description="Disordered" evidence="6">
    <location>
        <begin position="596"/>
        <end position="674"/>
    </location>
</feature>
<dbReference type="PANTHER" id="PTHR23301">
    <property type="entry name" value="CHITIN BINDING PERITROPHIN-A"/>
    <property type="match status" value="1"/>
</dbReference>
<sequence length="1187" mass="126107">MRLLVNLVVIATTVAIAFARPQLERQESFEILSNGCPVNWDIHHLLPHESDCRLFYYCVRGEKVLRECSPGTHFDTTEQVCDWPENVGCQLAGGEDDSLEYEGSGDPDIDGGGDEEDTLANGCPADFEVHKLLAHETECNLFYYCVFGEKVLRECAPGTYFNYDIQVCDWPENVECASAGGGDGVGGEQLPATEGPGDGGVENPGGETLDNGCPADWDEHRLLPHEYDCSLFYYCVHGNRVLRECAPGTHFNPTLQVCDWPENAGCGSGGGNTESPGAGSGEDNNVTEGPGNGSGEDNNVTEGPEMVVGEDNNVTEGPGNGSGEDNNVTEGPGNGSGEDNDVTEGPGNDSGEDDTATDIPGNGSGENPGNESGEWLENGCPADWDVHHLLPHESDCSSFYYCVHGELVARECPPGLHFNAVEQVCDWPDNAGCENGGGNTDSPGNGSEEENNVTDNPGNGSEEIPDSGSGEWLANGCPADWDVHHLLPHESDCTQFYYCVHGNTDSPGNGSEEENNVTDSPGNGSEEIPDSGSGEWLANGCPADWDVHHLLPHESDCTQFYYCVHGNLVARECPPGLHFNSVEQVCDWPENAGCENSGGNTDNPGTGSEEENNVTDGPSNGSEEDNDVTDNPGNGGEEDNNVTESPENGSEEDNNVTDSPGNGSEEIPEVGSGEWLENGCPADWNVHHLLPHENDCTQFYYCVHGELVARECSPGLHFNPVEQVCDWPDNAGCENGGGNTDSPGNVTEEDNDVTDSPGNGSQETPGAESAEWLENGCPADWSIHHLLPHETDCTKFYYCVRGELVERECAPGLHFNPTIQVCDWPDNAGCANGGGSNEISESSSEENNAVTDGPENGSAESAEWLENGCPADWSIHHLLPHETDCTKFYYCVHGELVERECAPGLHFNPTIQVCDWPDNAGCANGGGSNEISDSSSEENNEVTDGPASGSEENNEVTDGPASGSEENNEVTDGPASGSEENNDVTDGPGNNSEENNGVTEGPGNGSAESAEWLDNGCPADWTIHHLLPHETECTKFYYCVHGDLVLSECSGGLHFNPILQVCDWPENAGCQSDGGNTEAPGNESGEDNNVTDSPVDSGEEETEGPATEAPGNGSGEDSEEGSGSGSEEETGSPQDDICANECHVAHWAHETDCDKFWKCKGKSRSGSLLGGSALQSGGTDLRFHLQR</sequence>
<keyword evidence="5" id="KW-0325">Glycoprotein</keyword>
<dbReference type="InterPro" id="IPR002557">
    <property type="entry name" value="Chitin-bd_dom"/>
</dbReference>
<evidence type="ECO:0000256" key="7">
    <source>
        <dbReference type="SAM" id="SignalP"/>
    </source>
</evidence>
<dbReference type="PANTHER" id="PTHR23301:SF0">
    <property type="entry name" value="CHITIN-BINDING TYPE-2 DOMAIN-CONTAINING PROTEIN-RELATED"/>
    <property type="match status" value="1"/>
</dbReference>
<dbReference type="Pfam" id="PF01607">
    <property type="entry name" value="CBM_14"/>
    <property type="match status" value="9"/>
</dbReference>
<feature type="region of interest" description="Disordered" evidence="6">
    <location>
        <begin position="179"/>
        <end position="206"/>
    </location>
</feature>
<feature type="domain" description="Chitin-binding type-2" evidence="8">
    <location>
        <begin position="1014"/>
        <end position="1072"/>
    </location>
</feature>
<dbReference type="AlphaFoldDB" id="A0A4C1ZKB9"/>
<feature type="region of interest" description="Disordered" evidence="6">
    <location>
        <begin position="1072"/>
        <end position="1136"/>
    </location>
</feature>
<feature type="domain" description="Chitin-binding type-2" evidence="8">
    <location>
        <begin position="538"/>
        <end position="596"/>
    </location>
</feature>
<gene>
    <name evidence="9" type="primary">Cht10</name>
    <name evidence="9" type="ORF">EVAR_43647_1</name>
</gene>
<keyword evidence="10" id="KW-1185">Reference proteome</keyword>
<dbReference type="SUPFAM" id="SSF57625">
    <property type="entry name" value="Invertebrate chitin-binding proteins"/>
    <property type="match status" value="9"/>
</dbReference>
<feature type="compositionally biased region" description="Low complexity" evidence="6">
    <location>
        <begin position="1164"/>
        <end position="1178"/>
    </location>
</feature>
<feature type="region of interest" description="Disordered" evidence="6">
    <location>
        <begin position="1163"/>
        <end position="1187"/>
    </location>
</feature>
<feature type="domain" description="Chitin-binding type-2" evidence="8">
    <location>
        <begin position="120"/>
        <end position="178"/>
    </location>
</feature>
<feature type="region of interest" description="Disordered" evidence="6">
    <location>
        <begin position="268"/>
        <end position="377"/>
    </location>
</feature>
<comment type="caution">
    <text evidence="9">The sequence shown here is derived from an EMBL/GenBank/DDBJ whole genome shotgun (WGS) entry which is preliminary data.</text>
</comment>
<proteinExistence type="predicted"/>
<evidence type="ECO:0000313" key="9">
    <source>
        <dbReference type="EMBL" id="GBP88330.1"/>
    </source>
</evidence>
<dbReference type="PROSITE" id="PS50940">
    <property type="entry name" value="CHIT_BIND_II"/>
    <property type="match status" value="9"/>
</dbReference>
<evidence type="ECO:0000256" key="6">
    <source>
        <dbReference type="SAM" id="MobiDB-lite"/>
    </source>
</evidence>
<feature type="compositionally biased region" description="Polar residues" evidence="6">
    <location>
        <begin position="988"/>
        <end position="998"/>
    </location>
</feature>
<feature type="chain" id="PRO_5020021136" evidence="7">
    <location>
        <begin position="20"/>
        <end position="1187"/>
    </location>
</feature>
<evidence type="ECO:0000259" key="8">
    <source>
        <dbReference type="PROSITE" id="PS50940"/>
    </source>
</evidence>
<evidence type="ECO:0000256" key="3">
    <source>
        <dbReference type="ARBA" id="ARBA00022737"/>
    </source>
</evidence>
<evidence type="ECO:0000256" key="4">
    <source>
        <dbReference type="ARBA" id="ARBA00023157"/>
    </source>
</evidence>
<name>A0A4C1ZKB9_EUMVA</name>
<feature type="region of interest" description="Disordered" evidence="6">
    <location>
        <begin position="436"/>
        <end position="471"/>
    </location>
</feature>
<feature type="compositionally biased region" description="Acidic residues" evidence="6">
    <location>
        <begin position="1116"/>
        <end position="1130"/>
    </location>
</feature>
<feature type="domain" description="Chitin-binding type-2" evidence="8">
    <location>
        <begin position="866"/>
        <end position="924"/>
    </location>
</feature>
<feature type="domain" description="Chitin-binding type-2" evidence="8">
    <location>
        <begin position="774"/>
        <end position="832"/>
    </location>
</feature>
<feature type="compositionally biased region" description="Polar residues" evidence="6">
    <location>
        <begin position="754"/>
        <end position="764"/>
    </location>
</feature>
<keyword evidence="2 7" id="KW-0732">Signal</keyword>
<feature type="domain" description="Chitin-binding type-2" evidence="8">
    <location>
        <begin position="33"/>
        <end position="91"/>
    </location>
</feature>
<keyword evidence="1" id="KW-0147">Chitin-binding</keyword>
<protein>
    <submittedName>
        <fullName evidence="9">Probable chitinase 10</fullName>
    </submittedName>
</protein>
<reference evidence="9 10" key="1">
    <citation type="journal article" date="2019" name="Commun. Biol.">
        <title>The bagworm genome reveals a unique fibroin gene that provides high tensile strength.</title>
        <authorList>
            <person name="Kono N."/>
            <person name="Nakamura H."/>
            <person name="Ohtoshi R."/>
            <person name="Tomita M."/>
            <person name="Numata K."/>
            <person name="Arakawa K."/>
        </authorList>
    </citation>
    <scope>NUCLEOTIDE SEQUENCE [LARGE SCALE GENOMIC DNA]</scope>
</reference>
<dbReference type="InterPro" id="IPR036508">
    <property type="entry name" value="Chitin-bd_dom_sf"/>
</dbReference>
<organism evidence="9 10">
    <name type="scientific">Eumeta variegata</name>
    <name type="common">Bagworm moth</name>
    <name type="synonym">Eumeta japonica</name>
    <dbReference type="NCBI Taxonomy" id="151549"/>
    <lineage>
        <taxon>Eukaryota</taxon>
        <taxon>Metazoa</taxon>
        <taxon>Ecdysozoa</taxon>
        <taxon>Arthropoda</taxon>
        <taxon>Hexapoda</taxon>
        <taxon>Insecta</taxon>
        <taxon>Pterygota</taxon>
        <taxon>Neoptera</taxon>
        <taxon>Endopterygota</taxon>
        <taxon>Lepidoptera</taxon>
        <taxon>Glossata</taxon>
        <taxon>Ditrysia</taxon>
        <taxon>Tineoidea</taxon>
        <taxon>Psychidae</taxon>
        <taxon>Oiketicinae</taxon>
        <taxon>Eumeta</taxon>
    </lineage>
</organism>
<feature type="domain" description="Chitin-binding type-2" evidence="8">
    <location>
        <begin position="377"/>
        <end position="435"/>
    </location>
</feature>
<dbReference type="OrthoDB" id="6020543at2759"/>
<dbReference type="SMART" id="SM00494">
    <property type="entry name" value="ChtBD2"/>
    <property type="match status" value="9"/>
</dbReference>
<dbReference type="GO" id="GO:0008061">
    <property type="term" value="F:chitin binding"/>
    <property type="evidence" value="ECO:0007669"/>
    <property type="project" value="UniProtKB-KW"/>
</dbReference>
<feature type="domain" description="Chitin-binding type-2" evidence="8">
    <location>
        <begin position="677"/>
        <end position="735"/>
    </location>
</feature>
<feature type="region of interest" description="Disordered" evidence="6">
    <location>
        <begin position="507"/>
        <end position="534"/>
    </location>
</feature>
<feature type="region of interest" description="Disordered" evidence="6">
    <location>
        <begin position="833"/>
        <end position="861"/>
    </location>
</feature>
<accession>A0A4C1ZKB9</accession>
<dbReference type="EMBL" id="BGZK01001923">
    <property type="protein sequence ID" value="GBP88330.1"/>
    <property type="molecule type" value="Genomic_DNA"/>
</dbReference>
<feature type="domain" description="Chitin-binding type-2" evidence="8">
    <location>
        <begin position="210"/>
        <end position="268"/>
    </location>
</feature>
<feature type="region of interest" description="Disordered" evidence="6">
    <location>
        <begin position="925"/>
        <end position="1011"/>
    </location>
</feature>
<feature type="compositionally biased region" description="Low complexity" evidence="6">
    <location>
        <begin position="837"/>
        <end position="848"/>
    </location>
</feature>
<evidence type="ECO:0000256" key="5">
    <source>
        <dbReference type="ARBA" id="ARBA00023180"/>
    </source>
</evidence>
<dbReference type="InterPro" id="IPR051940">
    <property type="entry name" value="Chitin_bind-dev_reg"/>
</dbReference>
<dbReference type="GO" id="GO:0005576">
    <property type="term" value="C:extracellular region"/>
    <property type="evidence" value="ECO:0007669"/>
    <property type="project" value="InterPro"/>
</dbReference>
<keyword evidence="3" id="KW-0677">Repeat</keyword>
<feature type="region of interest" description="Disordered" evidence="6">
    <location>
        <begin position="735"/>
        <end position="769"/>
    </location>
</feature>